<organism evidence="1">
    <name type="scientific">marine metagenome</name>
    <dbReference type="NCBI Taxonomy" id="408172"/>
    <lineage>
        <taxon>unclassified sequences</taxon>
        <taxon>metagenomes</taxon>
        <taxon>ecological metagenomes</taxon>
    </lineage>
</organism>
<dbReference type="AlphaFoldDB" id="A0A382L472"/>
<dbReference type="EMBL" id="UINC01084797">
    <property type="protein sequence ID" value="SVC31778.1"/>
    <property type="molecule type" value="Genomic_DNA"/>
</dbReference>
<name>A0A382L472_9ZZZZ</name>
<evidence type="ECO:0000313" key="1">
    <source>
        <dbReference type="EMBL" id="SVC31778.1"/>
    </source>
</evidence>
<evidence type="ECO:0008006" key="2">
    <source>
        <dbReference type="Google" id="ProtNLM"/>
    </source>
</evidence>
<gene>
    <name evidence="1" type="ORF">METZ01_LOCUS284632</name>
</gene>
<sequence>MKKRLIISSFLLSLVVSNSALSIEANVWVYKVNPGQMNTAVDLFEEAIKMAEEADRNTVIAQQSFGKGGEFIYHWVDFYDSLEQKANDPYQADDFADFNDKFYDSGAVSTVRSYSMTLIDDQLCSVNSVVSVYVWKPRPGKFSEVVESFKASQAFFEKHGWEIDLWQENIGGRDNLQFVMCSASLAAQANSFASLNSDEEWILEQPNAPLWDSDSDNSDLVSSFELNPIIPD</sequence>
<reference evidence="1" key="1">
    <citation type="submission" date="2018-05" db="EMBL/GenBank/DDBJ databases">
        <authorList>
            <person name="Lanie J.A."/>
            <person name="Ng W.-L."/>
            <person name="Kazmierczak K.M."/>
            <person name="Andrzejewski T.M."/>
            <person name="Davidsen T.M."/>
            <person name="Wayne K.J."/>
            <person name="Tettelin H."/>
            <person name="Glass J.I."/>
            <person name="Rusch D."/>
            <person name="Podicherti R."/>
            <person name="Tsui H.-C.T."/>
            <person name="Winkler M.E."/>
        </authorList>
    </citation>
    <scope>NUCLEOTIDE SEQUENCE</scope>
</reference>
<accession>A0A382L472</accession>
<protein>
    <recommendedName>
        <fullName evidence="2">NIPSNAP domain-containing protein</fullName>
    </recommendedName>
</protein>
<proteinExistence type="predicted"/>